<evidence type="ECO:0000256" key="1">
    <source>
        <dbReference type="SAM" id="Phobius"/>
    </source>
</evidence>
<reference evidence="2" key="1">
    <citation type="submission" date="2022-01" db="EMBL/GenBank/DDBJ databases">
        <title>PSI-footprinting approach for the identification of protein synthesis inhibitor producers.</title>
        <authorList>
            <person name="Handel F."/>
            <person name="Kulik A."/>
            <person name="Wex K.W."/>
            <person name="Berscheid A."/>
            <person name="Saur J.S."/>
            <person name="Winkler A."/>
            <person name="Wibberg D."/>
            <person name="Kalinowski J."/>
            <person name="Broetz-Oesterhelt H."/>
            <person name="Mast Y."/>
        </authorList>
    </citation>
    <scope>NUCLEOTIDE SEQUENCE</scope>
    <source>
        <strain evidence="2">KNN 49.3e</strain>
    </source>
</reference>
<keyword evidence="1" id="KW-0812">Transmembrane</keyword>
<organism evidence="2 3">
    <name type="scientific">Amycolatopsis thermalba</name>
    <dbReference type="NCBI Taxonomy" id="944492"/>
    <lineage>
        <taxon>Bacteria</taxon>
        <taxon>Bacillati</taxon>
        <taxon>Actinomycetota</taxon>
        <taxon>Actinomycetes</taxon>
        <taxon>Pseudonocardiales</taxon>
        <taxon>Pseudonocardiaceae</taxon>
        <taxon>Amycolatopsis</taxon>
    </lineage>
</organism>
<keyword evidence="3" id="KW-1185">Reference proteome</keyword>
<evidence type="ECO:0000313" key="3">
    <source>
        <dbReference type="Proteomes" id="UP000830158"/>
    </source>
</evidence>
<gene>
    <name evidence="2" type="ORF">L1857_13515</name>
</gene>
<feature type="transmembrane region" description="Helical" evidence="1">
    <location>
        <begin position="108"/>
        <end position="131"/>
    </location>
</feature>
<dbReference type="RefSeq" id="WP_249465222.1">
    <property type="nucleotide sequence ID" value="NZ_CP091196.1"/>
</dbReference>
<name>A0ABY4NUQ7_9PSEU</name>
<feature type="transmembrane region" description="Helical" evidence="1">
    <location>
        <begin position="75"/>
        <end position="96"/>
    </location>
</feature>
<feature type="transmembrane region" description="Helical" evidence="1">
    <location>
        <begin position="20"/>
        <end position="41"/>
    </location>
</feature>
<accession>A0ABY4NUQ7</accession>
<proteinExistence type="predicted"/>
<feature type="transmembrane region" description="Helical" evidence="1">
    <location>
        <begin position="171"/>
        <end position="190"/>
    </location>
</feature>
<feature type="transmembrane region" description="Helical" evidence="1">
    <location>
        <begin position="137"/>
        <end position="159"/>
    </location>
</feature>
<dbReference type="EMBL" id="CP091196">
    <property type="protein sequence ID" value="UQS23775.1"/>
    <property type="molecule type" value="Genomic_DNA"/>
</dbReference>
<sequence>MARTRLSPPRPRQAAGPARALRVVGTLAANATLLTGLLYYFGFLTTQVFFSYFRVHYTLLGQTTPEILARGVDGLLLPIAELAGAVFLALGVIRFLRFRLSRRAWQTILRRATPVAAVLGAALLAVTFAIALDPVPFRRFTALPGLGFALAVVLLVFAWRRWTAHGVAEWLVAYALVTFGLFWAVADYAGQVGVRRAFETERALAGRPAAVLYSAQKLNLPGEVHCPAPDGAFQYRYPGLKLLLQSGNQYVLVPDDWRRPESPTYVLPRTNTLWLEFSPPGTRAPGC</sequence>
<evidence type="ECO:0000313" key="2">
    <source>
        <dbReference type="EMBL" id="UQS23775.1"/>
    </source>
</evidence>
<keyword evidence="1" id="KW-1133">Transmembrane helix</keyword>
<dbReference type="Proteomes" id="UP000830158">
    <property type="component" value="Chromosome"/>
</dbReference>
<protein>
    <submittedName>
        <fullName evidence="2">Uncharacterized protein</fullName>
    </submittedName>
</protein>
<keyword evidence="1" id="KW-0472">Membrane</keyword>